<accession>A0A2M7W185</accession>
<evidence type="ECO:0000313" key="2">
    <source>
        <dbReference type="EMBL" id="PJA13046.1"/>
    </source>
</evidence>
<dbReference type="Gene3D" id="2.70.70.10">
    <property type="entry name" value="Glucose Permease (Domain IIA)"/>
    <property type="match status" value="1"/>
</dbReference>
<evidence type="ECO:0000313" key="3">
    <source>
        <dbReference type="Proteomes" id="UP000228952"/>
    </source>
</evidence>
<comment type="caution">
    <text evidence="2">The sequence shown here is derived from an EMBL/GenBank/DDBJ whole genome shotgun (WGS) entry which is preliminary data.</text>
</comment>
<name>A0A2M7W185_9BACT</name>
<organism evidence="2 3">
    <name type="scientific">Candidatus Dojkabacteria bacterium CG_4_10_14_0_2_um_filter_Dojkabacteria_WS6_41_15</name>
    <dbReference type="NCBI Taxonomy" id="2014249"/>
    <lineage>
        <taxon>Bacteria</taxon>
        <taxon>Candidatus Dojkabacteria</taxon>
    </lineage>
</organism>
<dbReference type="Gene3D" id="6.10.250.3150">
    <property type="match status" value="1"/>
</dbReference>
<dbReference type="InterPro" id="IPR011055">
    <property type="entry name" value="Dup_hybrid_motif"/>
</dbReference>
<feature type="coiled-coil region" evidence="1">
    <location>
        <begin position="113"/>
        <end position="140"/>
    </location>
</feature>
<protein>
    <recommendedName>
        <fullName evidence="4">Peptidase M23 domain-containing protein</fullName>
    </recommendedName>
</protein>
<proteinExistence type="predicted"/>
<dbReference type="CDD" id="cd12797">
    <property type="entry name" value="M23_peptidase"/>
    <property type="match status" value="1"/>
</dbReference>
<reference evidence="3" key="1">
    <citation type="submission" date="2017-09" db="EMBL/GenBank/DDBJ databases">
        <title>Depth-based differentiation of microbial function through sediment-hosted aquifers and enrichment of novel symbionts in the deep terrestrial subsurface.</title>
        <authorList>
            <person name="Probst A.J."/>
            <person name="Ladd B."/>
            <person name="Jarett J.K."/>
            <person name="Geller-Mcgrath D.E."/>
            <person name="Sieber C.M.K."/>
            <person name="Emerson J.B."/>
            <person name="Anantharaman K."/>
            <person name="Thomas B.C."/>
            <person name="Malmstrom R."/>
            <person name="Stieglmeier M."/>
            <person name="Klingl A."/>
            <person name="Woyke T."/>
            <person name="Ryan C.M."/>
            <person name="Banfield J.F."/>
        </authorList>
    </citation>
    <scope>NUCLEOTIDE SEQUENCE [LARGE SCALE GENOMIC DNA]</scope>
</reference>
<dbReference type="EMBL" id="PFQB01000098">
    <property type="protein sequence ID" value="PJA13046.1"/>
    <property type="molecule type" value="Genomic_DNA"/>
</dbReference>
<keyword evidence="1" id="KW-0175">Coiled coil</keyword>
<dbReference type="Proteomes" id="UP000228952">
    <property type="component" value="Unassembled WGS sequence"/>
</dbReference>
<evidence type="ECO:0000256" key="1">
    <source>
        <dbReference type="SAM" id="Coils"/>
    </source>
</evidence>
<evidence type="ECO:0008006" key="4">
    <source>
        <dbReference type="Google" id="ProtNLM"/>
    </source>
</evidence>
<gene>
    <name evidence="2" type="ORF">COX64_03815</name>
</gene>
<dbReference type="AlphaFoldDB" id="A0A2M7W185"/>
<sequence>MHIGKTTKRLLTVSTLLVFAIGLISYFGVSPLPVRAANDCPAGYSLSKCYDYLITKRNELVAQRKKIEGTLKNVRVQEGDIQSQVDEINAQVTANENELAQRQIDIELASIEITNIGEDISETKNRIDTLKQEKQNSMQKVNEIALMAYKVNSIPIWYLLAQNDLISTLEMLRYFDYVSQQEKVRFAQFTNLQTQLSSEEKVLGVAQVAIIEKRDIMERANLEIIKLRATLASQRGKQQTLLAELTKQEKTLAAERSKLISQQNAADRQALSVAIQLFEANKLGNGTAVSRGNVIGREGYTGCTFGAHIHYGFIERKNGNKSSYYTNVNPFSSGLLKLSGSYVTDSRAKAPLPGMLMTWGFHDSYSIDGISTSAGNQDSSRKYQIVTPVCWQSKGRTYSLNGWGAPIFAALNGRVYYGTDSWGGKYAIVDHGKVYNGNQLLSIYWHLDGADSRKRLL</sequence>
<dbReference type="SUPFAM" id="SSF51261">
    <property type="entry name" value="Duplicated hybrid motif"/>
    <property type="match status" value="2"/>
</dbReference>